<protein>
    <submittedName>
        <fullName evidence="5">GroES-like protein</fullName>
    </submittedName>
</protein>
<dbReference type="InterPro" id="IPR036291">
    <property type="entry name" value="NAD(P)-bd_dom_sf"/>
</dbReference>
<organism evidence="5 6">
    <name type="scientific">Aureobasidium namibiae CBS 147.97</name>
    <dbReference type="NCBI Taxonomy" id="1043004"/>
    <lineage>
        <taxon>Eukaryota</taxon>
        <taxon>Fungi</taxon>
        <taxon>Dikarya</taxon>
        <taxon>Ascomycota</taxon>
        <taxon>Pezizomycotina</taxon>
        <taxon>Dothideomycetes</taxon>
        <taxon>Dothideomycetidae</taxon>
        <taxon>Dothideales</taxon>
        <taxon>Saccotheciaceae</taxon>
        <taxon>Aureobasidium</taxon>
    </lineage>
</organism>
<dbReference type="Proteomes" id="UP000027730">
    <property type="component" value="Unassembled WGS sequence"/>
</dbReference>
<dbReference type="InterPro" id="IPR047122">
    <property type="entry name" value="Trans-enoyl_RdTase-like"/>
</dbReference>
<dbReference type="Gene3D" id="3.40.50.720">
    <property type="entry name" value="NAD(P)-binding Rossmann-like Domain"/>
    <property type="match status" value="1"/>
</dbReference>
<dbReference type="STRING" id="1043004.A0A074WU59"/>
<dbReference type="GeneID" id="25413008"/>
<evidence type="ECO:0000313" key="5">
    <source>
        <dbReference type="EMBL" id="KEQ76673.1"/>
    </source>
</evidence>
<gene>
    <name evidence="5" type="ORF">M436DRAFT_60496</name>
</gene>
<dbReference type="PANTHER" id="PTHR45348:SF5">
    <property type="entry name" value="OXIDOREDUCTASE, PUTATIVE (AFU_ORTHOLOGUE AFUA_8G01420)-RELATED"/>
    <property type="match status" value="1"/>
</dbReference>
<proteinExistence type="inferred from homology"/>
<evidence type="ECO:0000259" key="4">
    <source>
        <dbReference type="SMART" id="SM00829"/>
    </source>
</evidence>
<accession>A0A074WU59</accession>
<dbReference type="GO" id="GO:0016651">
    <property type="term" value="F:oxidoreductase activity, acting on NAD(P)H"/>
    <property type="evidence" value="ECO:0007669"/>
    <property type="project" value="InterPro"/>
</dbReference>
<evidence type="ECO:0000256" key="3">
    <source>
        <dbReference type="ARBA" id="ARBA00023002"/>
    </source>
</evidence>
<dbReference type="RefSeq" id="XP_013431020.1">
    <property type="nucleotide sequence ID" value="XM_013575566.1"/>
</dbReference>
<evidence type="ECO:0000256" key="1">
    <source>
        <dbReference type="ARBA" id="ARBA00008072"/>
    </source>
</evidence>
<dbReference type="SUPFAM" id="SSF51735">
    <property type="entry name" value="NAD(P)-binding Rossmann-fold domains"/>
    <property type="match status" value="1"/>
</dbReference>
<comment type="subunit">
    <text evidence="2">Monomer.</text>
</comment>
<dbReference type="EMBL" id="KL584703">
    <property type="protein sequence ID" value="KEQ76673.1"/>
    <property type="molecule type" value="Genomic_DNA"/>
</dbReference>
<sequence length="361" mass="38448">MPTMKEAHIDADTNVTLHDVPIPELTDPHHILIKVVVAGCNPKDWKMPAGMLVTIGSCPNSGDDVAGIVSAVGSSVYDFRPGDRVAALHQLGAPHGTYAEYALVWDHTTFHIGDRPFEEAAAIPMAYYMATIGLFGMLRLPMMWQRSRDEKEVMPLVIYGASGAVGSAAVQLAVNADYHPLICIAGASGDSVVKPLMDSSKGDVVLDYREGPEKLVEKMKAALGKHELHHVFDCVSEHGSSANICQVLQAGGHISLVLPSGVKDVPSGFEISTTMAGNLWAGFNKSDKHGAMALAGGADFGYCHSKLLGRWLSEGKLRVHSPEAVDGGLLGGVETALKNLRQGKNHGVKYVVRVSDTPGLK</sequence>
<dbReference type="InterPro" id="IPR011032">
    <property type="entry name" value="GroES-like_sf"/>
</dbReference>
<evidence type="ECO:0000256" key="2">
    <source>
        <dbReference type="ARBA" id="ARBA00011245"/>
    </source>
</evidence>
<name>A0A074WU59_9PEZI</name>
<dbReference type="PANTHER" id="PTHR45348">
    <property type="entry name" value="HYPOTHETICAL OXIDOREDUCTASE (EUROFUNG)"/>
    <property type="match status" value="1"/>
</dbReference>
<dbReference type="SMART" id="SM00829">
    <property type="entry name" value="PKS_ER"/>
    <property type="match status" value="1"/>
</dbReference>
<feature type="domain" description="Enoyl reductase (ER)" evidence="4">
    <location>
        <begin position="12"/>
        <end position="352"/>
    </location>
</feature>
<reference evidence="5 6" key="1">
    <citation type="journal article" date="2014" name="BMC Genomics">
        <title>Genome sequencing of four Aureobasidium pullulans varieties: biotechnological potential, stress tolerance, and description of new species.</title>
        <authorList>
            <person name="Gostin Ar C."/>
            <person name="Ohm R.A."/>
            <person name="Kogej T."/>
            <person name="Sonjak S."/>
            <person name="Turk M."/>
            <person name="Zajc J."/>
            <person name="Zalar P."/>
            <person name="Grube M."/>
            <person name="Sun H."/>
            <person name="Han J."/>
            <person name="Sharma A."/>
            <person name="Chiniquy J."/>
            <person name="Ngan C.Y."/>
            <person name="Lipzen A."/>
            <person name="Barry K."/>
            <person name="Grigoriev I.V."/>
            <person name="Gunde-Cimerman N."/>
        </authorList>
    </citation>
    <scope>NUCLEOTIDE SEQUENCE [LARGE SCALE GENOMIC DNA]</scope>
    <source>
        <strain evidence="5 6">CBS 147.97</strain>
    </source>
</reference>
<keyword evidence="3" id="KW-0560">Oxidoreductase</keyword>
<dbReference type="InterPro" id="IPR013154">
    <property type="entry name" value="ADH-like_N"/>
</dbReference>
<dbReference type="InterPro" id="IPR020843">
    <property type="entry name" value="ER"/>
</dbReference>
<dbReference type="Gene3D" id="3.90.180.10">
    <property type="entry name" value="Medium-chain alcohol dehydrogenases, catalytic domain"/>
    <property type="match status" value="1"/>
</dbReference>
<evidence type="ECO:0000313" key="6">
    <source>
        <dbReference type="Proteomes" id="UP000027730"/>
    </source>
</evidence>
<dbReference type="OrthoDB" id="3233595at2759"/>
<keyword evidence="6" id="KW-1185">Reference proteome</keyword>
<dbReference type="CDD" id="cd08249">
    <property type="entry name" value="enoyl_reductase_like"/>
    <property type="match status" value="1"/>
</dbReference>
<comment type="similarity">
    <text evidence="1">Belongs to the zinc-containing alcohol dehydrogenase family.</text>
</comment>
<dbReference type="SUPFAM" id="SSF50129">
    <property type="entry name" value="GroES-like"/>
    <property type="match status" value="1"/>
</dbReference>
<dbReference type="AlphaFoldDB" id="A0A074WU59"/>
<dbReference type="Pfam" id="PF08240">
    <property type="entry name" value="ADH_N"/>
    <property type="match status" value="1"/>
</dbReference>
<dbReference type="HOGENOM" id="CLU_026673_16_0_1"/>